<evidence type="ECO:0000313" key="1">
    <source>
        <dbReference type="EMBL" id="OGM09209.1"/>
    </source>
</evidence>
<sequence length="270" mass="31267">MENVEVKEDVKEVKEINLNDEEDKDIALDRDDFDSFAEYKLAEIKILGLRVGETYMDNSGYYTIESITNDEVVIVRRGKDGEEIRTSISPQVLLENTNERYLKNFSDDKNKSRRADARKGNSYNRKEFLFTDSNNFYKTLGYLAKHSKLYVRVLVKNKDDFHDKFFELKGYDLVVEPGVFCILKSKEGTSQFADELSVIVKIPDWELDTGNIEPEGGIKSTGRVYFNSTEMVWWLLGRGFNVGKPHNIEEIRSSVPDWYKESFDLGLNSE</sequence>
<comment type="caution">
    <text evidence="1">The sequence shown here is derived from an EMBL/GenBank/DDBJ whole genome shotgun (WGS) entry which is preliminary data.</text>
</comment>
<evidence type="ECO:0000313" key="2">
    <source>
        <dbReference type="Proteomes" id="UP000176939"/>
    </source>
</evidence>
<dbReference type="AlphaFoldDB" id="A0A1F7X3D3"/>
<dbReference type="EMBL" id="MGFQ01000024">
    <property type="protein sequence ID" value="OGM09209.1"/>
    <property type="molecule type" value="Genomic_DNA"/>
</dbReference>
<dbReference type="Proteomes" id="UP000176939">
    <property type="component" value="Unassembled WGS sequence"/>
</dbReference>
<organism evidence="1 2">
    <name type="scientific">Candidatus Woesebacteria bacterium RBG_13_36_22</name>
    <dbReference type="NCBI Taxonomy" id="1802478"/>
    <lineage>
        <taxon>Bacteria</taxon>
        <taxon>Candidatus Woeseibacteriota</taxon>
    </lineage>
</organism>
<protein>
    <submittedName>
        <fullName evidence="1">Uncharacterized protein</fullName>
    </submittedName>
</protein>
<name>A0A1F7X3D3_9BACT</name>
<accession>A0A1F7X3D3</accession>
<proteinExistence type="predicted"/>
<gene>
    <name evidence="1" type="ORF">A2Z67_04690</name>
</gene>
<reference evidence="1 2" key="1">
    <citation type="journal article" date="2016" name="Nat. Commun.">
        <title>Thousands of microbial genomes shed light on interconnected biogeochemical processes in an aquifer system.</title>
        <authorList>
            <person name="Anantharaman K."/>
            <person name="Brown C.T."/>
            <person name="Hug L.A."/>
            <person name="Sharon I."/>
            <person name="Castelle C.J."/>
            <person name="Probst A.J."/>
            <person name="Thomas B.C."/>
            <person name="Singh A."/>
            <person name="Wilkins M.J."/>
            <person name="Karaoz U."/>
            <person name="Brodie E.L."/>
            <person name="Williams K.H."/>
            <person name="Hubbard S.S."/>
            <person name="Banfield J.F."/>
        </authorList>
    </citation>
    <scope>NUCLEOTIDE SEQUENCE [LARGE SCALE GENOMIC DNA]</scope>
</reference>